<feature type="compositionally biased region" description="Low complexity" evidence="2">
    <location>
        <begin position="143"/>
        <end position="164"/>
    </location>
</feature>
<keyword evidence="1" id="KW-0378">Hydrolase</keyword>
<accession>A0A0L0HNQ5</accession>
<dbReference type="Gene3D" id="1.20.1000.10">
    <property type="entry name" value="Guanylate-binding protein, C-terminal domain"/>
    <property type="match status" value="1"/>
</dbReference>
<sequence length="922" mass="101168">MPPNALLDLSRGGGSASIEASRRAPSLPSDSARKSHDARSSLGSKASSADGRKGGVKGFLGAFKLFGKRSKSMSEMKKELARPISPEALITSTTPVNPVRPKTPSSTERARNPSSTSTPQSRLKPAKSEPILNYLSTPPPSLPSTTSGSSASTALTPTSCLSRSSSSHRSTAIIRLVDVDSDGTLFLRREGLEHLRRIEADVFVIAAIGGSGIGKSSVLNRIAKSRKRFPVAEEKNPRKPSQQGISFMTVDPWWETDAQGNHNRRDMNSSGMPQVMPKKVLLLDTPGLEGTDTVLDRELNLLALVMLIASSVLVVGRERFDDAALRTLRAFGELPKLIDPSTCLDVLSLCLPKLVWVLLDADTKTSDDDANFLDAMLHPPNQLKTNETTEMVRAVLTKLFPYQSLYSIPSPSPKEELPPVDESADNPPRRPKSNAYRRRMERMISALGRTTDVKKAWALRGDMMALPLKGKAVANLLVLCCDVLNKSEPLDLTSLWQETYDRRWKMVQQTARSKYEDLMAAVAVPDMPMDLAALRKRHDECARKSTLAVRDSLDVDTRGKLWRRREEELLASMGQMDERGKVHPIDAFLATFVIKNYEMAIARCRSLLAKGQDEITNKIADGYYEDVSHFDDNVNRLVAHFHRTCRTPALLSGTTITSLLESFHAKITSQRTHLLQHFQERAQHAAERAARHNIIRAERERKERQWKVMKAAEDLRCLQEAVGHVRVRAVAEEARLKEEEREARRRLMEAISVSEASGIATVGVSGPPPDSSGMIAGMIGGMVGVPPRSKTPQGRRRSRSGWNPKEMLTDETGWQGVGNSKLRSTSAGRLGSSKSDNGDWYGGGGLVAYYQQQIPPVPPLPTMPMVHPGPPSGTHYMGARPGHTRTRSGPAPAFPPGGYGTNNGHTGFGGYSDGYIGYGGYR</sequence>
<feature type="region of interest" description="Disordered" evidence="2">
    <location>
        <begin position="410"/>
        <end position="435"/>
    </location>
</feature>
<evidence type="ECO:0000259" key="3">
    <source>
        <dbReference type="Pfam" id="PF02263"/>
    </source>
</evidence>
<dbReference type="RefSeq" id="XP_016610756.1">
    <property type="nucleotide sequence ID" value="XM_016750113.1"/>
</dbReference>
<feature type="compositionally biased region" description="Polar residues" evidence="2">
    <location>
        <begin position="817"/>
        <end position="835"/>
    </location>
</feature>
<dbReference type="InterPro" id="IPR015894">
    <property type="entry name" value="Guanylate-bd_N"/>
</dbReference>
<evidence type="ECO:0000256" key="2">
    <source>
        <dbReference type="SAM" id="MobiDB-lite"/>
    </source>
</evidence>
<protein>
    <recommendedName>
        <fullName evidence="3">Guanylate-binding protein N-terminal domain-containing protein</fullName>
    </recommendedName>
</protein>
<organism evidence="4 5">
    <name type="scientific">Spizellomyces punctatus (strain DAOM BR117)</name>
    <dbReference type="NCBI Taxonomy" id="645134"/>
    <lineage>
        <taxon>Eukaryota</taxon>
        <taxon>Fungi</taxon>
        <taxon>Fungi incertae sedis</taxon>
        <taxon>Chytridiomycota</taxon>
        <taxon>Chytridiomycota incertae sedis</taxon>
        <taxon>Chytridiomycetes</taxon>
        <taxon>Spizellomycetales</taxon>
        <taxon>Spizellomycetaceae</taxon>
        <taxon>Spizellomyces</taxon>
    </lineage>
</organism>
<dbReference type="GeneID" id="27685437"/>
<proteinExistence type="predicted"/>
<keyword evidence="5" id="KW-1185">Reference proteome</keyword>
<reference evidence="4 5" key="1">
    <citation type="submission" date="2009-08" db="EMBL/GenBank/DDBJ databases">
        <title>The Genome Sequence of Spizellomyces punctatus strain DAOM BR117.</title>
        <authorList>
            <consortium name="The Broad Institute Genome Sequencing Platform"/>
            <person name="Russ C."/>
            <person name="Cuomo C."/>
            <person name="Shea T."/>
            <person name="Young S.K."/>
            <person name="Zeng Q."/>
            <person name="Koehrsen M."/>
            <person name="Haas B."/>
            <person name="Borodovsky M."/>
            <person name="Guigo R."/>
            <person name="Alvarado L."/>
            <person name="Berlin A."/>
            <person name="Bochicchio J."/>
            <person name="Borenstein D."/>
            <person name="Chapman S."/>
            <person name="Chen Z."/>
            <person name="Engels R."/>
            <person name="Freedman E."/>
            <person name="Gellesch M."/>
            <person name="Goldberg J."/>
            <person name="Griggs A."/>
            <person name="Gujja S."/>
            <person name="Heiman D."/>
            <person name="Hepburn T."/>
            <person name="Howarth C."/>
            <person name="Jen D."/>
            <person name="Larson L."/>
            <person name="Lewis B."/>
            <person name="Mehta T."/>
            <person name="Park D."/>
            <person name="Pearson M."/>
            <person name="Roberts A."/>
            <person name="Saif S."/>
            <person name="Shenoy N."/>
            <person name="Sisk P."/>
            <person name="Stolte C."/>
            <person name="Sykes S."/>
            <person name="Thomson T."/>
            <person name="Walk T."/>
            <person name="White J."/>
            <person name="Yandava C."/>
            <person name="Burger G."/>
            <person name="Gray M.W."/>
            <person name="Holland P.W.H."/>
            <person name="King N."/>
            <person name="Lang F.B.F."/>
            <person name="Roger A.J."/>
            <person name="Ruiz-Trillo I."/>
            <person name="Lander E."/>
            <person name="Nusbaum C."/>
        </authorList>
    </citation>
    <scope>NUCLEOTIDE SEQUENCE [LARGE SCALE GENOMIC DNA]</scope>
    <source>
        <strain evidence="4 5">DAOM BR117</strain>
    </source>
</reference>
<dbReference type="SUPFAM" id="SSF48340">
    <property type="entry name" value="Interferon-induced guanylate-binding protein 1 (GBP1), C-terminal domain"/>
    <property type="match status" value="1"/>
</dbReference>
<feature type="region of interest" description="Disordered" evidence="2">
    <location>
        <begin position="784"/>
        <end position="836"/>
    </location>
</feature>
<feature type="compositionally biased region" description="Basic and acidic residues" evidence="2">
    <location>
        <begin position="72"/>
        <end position="81"/>
    </location>
</feature>
<gene>
    <name evidence="4" type="ORF">SPPG_01800</name>
</gene>
<dbReference type="InParanoid" id="A0A0L0HNQ5"/>
<dbReference type="InterPro" id="IPR036543">
    <property type="entry name" value="Guanylate-bd_C_sf"/>
</dbReference>
<dbReference type="AlphaFoldDB" id="A0A0L0HNQ5"/>
<feature type="domain" description="Guanylate-binding protein N-terminal" evidence="3">
    <location>
        <begin position="183"/>
        <end position="422"/>
    </location>
</feature>
<evidence type="ECO:0000256" key="1">
    <source>
        <dbReference type="ARBA" id="ARBA00022801"/>
    </source>
</evidence>
<dbReference type="Pfam" id="PF02263">
    <property type="entry name" value="GBP"/>
    <property type="match status" value="1"/>
</dbReference>
<evidence type="ECO:0000313" key="5">
    <source>
        <dbReference type="Proteomes" id="UP000053201"/>
    </source>
</evidence>
<dbReference type="VEuPathDB" id="FungiDB:SPPG_01800"/>
<feature type="region of interest" description="Disordered" evidence="2">
    <location>
        <begin position="1"/>
        <end position="164"/>
    </location>
</feature>
<dbReference type="GO" id="GO:0003924">
    <property type="term" value="F:GTPase activity"/>
    <property type="evidence" value="ECO:0007669"/>
    <property type="project" value="InterPro"/>
</dbReference>
<dbReference type="EMBL" id="KQ257452">
    <property type="protein sequence ID" value="KND02717.1"/>
    <property type="molecule type" value="Genomic_DNA"/>
</dbReference>
<dbReference type="SUPFAM" id="SSF52540">
    <property type="entry name" value="P-loop containing nucleoside triphosphate hydrolases"/>
    <property type="match status" value="1"/>
</dbReference>
<dbReference type="InterPro" id="IPR027417">
    <property type="entry name" value="P-loop_NTPase"/>
</dbReference>
<dbReference type="PANTHER" id="PTHR10751">
    <property type="entry name" value="GUANYLATE BINDING PROTEIN"/>
    <property type="match status" value="1"/>
</dbReference>
<name>A0A0L0HNQ5_SPIPD</name>
<dbReference type="Gene3D" id="3.40.50.300">
    <property type="entry name" value="P-loop containing nucleotide triphosphate hydrolases"/>
    <property type="match status" value="1"/>
</dbReference>
<dbReference type="GO" id="GO:0005525">
    <property type="term" value="F:GTP binding"/>
    <property type="evidence" value="ECO:0007669"/>
    <property type="project" value="InterPro"/>
</dbReference>
<evidence type="ECO:0000313" key="4">
    <source>
        <dbReference type="EMBL" id="KND02717.1"/>
    </source>
</evidence>
<dbReference type="OrthoDB" id="2135133at2759"/>
<feature type="compositionally biased region" description="Polar residues" evidence="2">
    <location>
        <begin position="103"/>
        <end position="121"/>
    </location>
</feature>
<dbReference type="Proteomes" id="UP000053201">
    <property type="component" value="Unassembled WGS sequence"/>
</dbReference>